<gene>
    <name evidence="8" type="ORF">NA8A_12705</name>
</gene>
<reference evidence="8 9" key="1">
    <citation type="journal article" date="2012" name="J. Bacteriol.">
        <title>Genome Sequence of Nitratireductor indicus Type Strain C115.</title>
        <authorList>
            <person name="Lai Q."/>
            <person name="Li G."/>
            <person name="Yu Z."/>
            <person name="Shao Z."/>
        </authorList>
    </citation>
    <scope>NUCLEOTIDE SEQUENCE [LARGE SCALE GENOMIC DNA]</scope>
    <source>
        <strain evidence="8 9">C115</strain>
    </source>
</reference>
<comment type="subcellular location">
    <subcellularLocation>
        <location evidence="1">Cell membrane</location>
        <topology evidence="1">Multi-pass membrane protein</topology>
    </subcellularLocation>
</comment>
<dbReference type="Pfam" id="PF00892">
    <property type="entry name" value="EamA"/>
    <property type="match status" value="2"/>
</dbReference>
<dbReference type="InterPro" id="IPR037185">
    <property type="entry name" value="EmrE-like"/>
</dbReference>
<feature type="transmembrane region" description="Helical" evidence="6">
    <location>
        <begin position="270"/>
        <end position="287"/>
    </location>
</feature>
<comment type="caution">
    <text evidence="8">The sequence shown here is derived from an EMBL/GenBank/DDBJ whole genome shotgun (WGS) entry which is preliminary data.</text>
</comment>
<evidence type="ECO:0000313" key="8">
    <source>
        <dbReference type="EMBL" id="EKF41932.1"/>
    </source>
</evidence>
<name>K2PLC3_9HYPH</name>
<protein>
    <recommendedName>
        <fullName evidence="7">EamA domain-containing protein</fullName>
    </recommendedName>
</protein>
<evidence type="ECO:0000256" key="3">
    <source>
        <dbReference type="ARBA" id="ARBA00022692"/>
    </source>
</evidence>
<sequence>MHRNAYVLLCLTTLFWGGNVVAGRLAVGHASPMILTTLRWVIGVVILYAFALPHLRRDWPEIKRNLPLLAALGAFGFTGFNAVFYSAAQFTSAINIAIEQGAIPMVIFIANFVLFRMQVTGLQMVGFLLSLFGVVLVASHGEPARLLELDMNFGDALMLGAVLLYAGYTVGLRLKPNIHWLSLMFVLSLAAFFASLPLLAWEVGTGRFIAPDTQGLMVLFYAALFPSVLAQILYIRGNELIGGNRAGLFINLVPIFGTLLSIAILGEAFYLYHGVALLLVLGGIWIAEHSGRRQAALAAGGGANPAP</sequence>
<dbReference type="EMBL" id="AMSI01000008">
    <property type="protein sequence ID" value="EKF41932.1"/>
    <property type="molecule type" value="Genomic_DNA"/>
</dbReference>
<feature type="transmembrane region" description="Helical" evidence="6">
    <location>
        <begin position="93"/>
        <end position="114"/>
    </location>
</feature>
<feature type="transmembrane region" description="Helical" evidence="6">
    <location>
        <begin position="246"/>
        <end position="264"/>
    </location>
</feature>
<keyword evidence="3 6" id="KW-0812">Transmembrane</keyword>
<dbReference type="Proteomes" id="UP000007374">
    <property type="component" value="Unassembled WGS sequence"/>
</dbReference>
<evidence type="ECO:0000313" key="9">
    <source>
        <dbReference type="Proteomes" id="UP000007374"/>
    </source>
</evidence>
<dbReference type="SUPFAM" id="SSF103481">
    <property type="entry name" value="Multidrug resistance efflux transporter EmrE"/>
    <property type="match status" value="2"/>
</dbReference>
<evidence type="ECO:0000256" key="2">
    <source>
        <dbReference type="ARBA" id="ARBA00022475"/>
    </source>
</evidence>
<feature type="domain" description="EamA" evidence="7">
    <location>
        <begin position="5"/>
        <end position="138"/>
    </location>
</feature>
<feature type="transmembrane region" description="Helical" evidence="6">
    <location>
        <begin position="151"/>
        <end position="168"/>
    </location>
</feature>
<dbReference type="RefSeq" id="WP_009450715.1">
    <property type="nucleotide sequence ID" value="NZ_AMSI01000008.1"/>
</dbReference>
<dbReference type="OrthoDB" id="9806889at2"/>
<evidence type="ECO:0000259" key="7">
    <source>
        <dbReference type="Pfam" id="PF00892"/>
    </source>
</evidence>
<feature type="transmembrane region" description="Helical" evidence="6">
    <location>
        <begin position="180"/>
        <end position="201"/>
    </location>
</feature>
<keyword evidence="9" id="KW-1185">Reference proteome</keyword>
<dbReference type="GO" id="GO:0005886">
    <property type="term" value="C:plasma membrane"/>
    <property type="evidence" value="ECO:0007669"/>
    <property type="project" value="UniProtKB-SubCell"/>
</dbReference>
<dbReference type="PANTHER" id="PTHR42920:SF11">
    <property type="entry name" value="INNER MEMBRANE PROTEIN YTFF"/>
    <property type="match status" value="1"/>
</dbReference>
<feature type="transmembrane region" description="Helical" evidence="6">
    <location>
        <begin position="38"/>
        <end position="55"/>
    </location>
</feature>
<evidence type="ECO:0000256" key="4">
    <source>
        <dbReference type="ARBA" id="ARBA00022989"/>
    </source>
</evidence>
<evidence type="ECO:0000256" key="5">
    <source>
        <dbReference type="ARBA" id="ARBA00023136"/>
    </source>
</evidence>
<dbReference type="InterPro" id="IPR051258">
    <property type="entry name" value="Diverse_Substrate_Transporter"/>
</dbReference>
<dbReference type="PANTHER" id="PTHR42920">
    <property type="entry name" value="OS03G0707200 PROTEIN-RELATED"/>
    <property type="match status" value="1"/>
</dbReference>
<dbReference type="STRING" id="721133.SAMN05216176_104188"/>
<accession>K2PLC3</accession>
<keyword evidence="5 6" id="KW-0472">Membrane</keyword>
<proteinExistence type="predicted"/>
<organism evidence="8 9">
    <name type="scientific">Nitratireductor indicus C115</name>
    <dbReference type="NCBI Taxonomy" id="1231190"/>
    <lineage>
        <taxon>Bacteria</taxon>
        <taxon>Pseudomonadati</taxon>
        <taxon>Pseudomonadota</taxon>
        <taxon>Alphaproteobacteria</taxon>
        <taxon>Hyphomicrobiales</taxon>
        <taxon>Phyllobacteriaceae</taxon>
        <taxon>Nitratireductor</taxon>
    </lineage>
</organism>
<dbReference type="eggNOG" id="COG0697">
    <property type="taxonomic scope" value="Bacteria"/>
</dbReference>
<feature type="transmembrane region" description="Helical" evidence="6">
    <location>
        <begin position="213"/>
        <end position="234"/>
    </location>
</feature>
<feature type="transmembrane region" description="Helical" evidence="6">
    <location>
        <begin position="67"/>
        <end position="87"/>
    </location>
</feature>
<keyword evidence="4 6" id="KW-1133">Transmembrane helix</keyword>
<dbReference type="InterPro" id="IPR000620">
    <property type="entry name" value="EamA_dom"/>
</dbReference>
<evidence type="ECO:0000256" key="1">
    <source>
        <dbReference type="ARBA" id="ARBA00004651"/>
    </source>
</evidence>
<dbReference type="AlphaFoldDB" id="K2PLC3"/>
<feature type="transmembrane region" description="Helical" evidence="6">
    <location>
        <begin position="121"/>
        <end position="139"/>
    </location>
</feature>
<evidence type="ECO:0000256" key="6">
    <source>
        <dbReference type="SAM" id="Phobius"/>
    </source>
</evidence>
<dbReference type="PATRIC" id="fig|1231190.3.peg.2639"/>
<feature type="domain" description="EamA" evidence="7">
    <location>
        <begin position="153"/>
        <end position="286"/>
    </location>
</feature>
<keyword evidence="2" id="KW-1003">Cell membrane</keyword>